<evidence type="ECO:0000256" key="1">
    <source>
        <dbReference type="ARBA" id="ARBA00011073"/>
    </source>
</evidence>
<proteinExistence type="inferred from homology"/>
<protein>
    <submittedName>
        <fullName evidence="3">Uncharacterized protein</fullName>
    </submittedName>
</protein>
<comment type="similarity">
    <text evidence="1">Belongs to the peptidase S8 family.</text>
</comment>
<gene>
    <name evidence="3" type="ORF">QVD17_30315</name>
</gene>
<comment type="caution">
    <text evidence="3">The sequence shown here is derived from an EMBL/GenBank/DDBJ whole genome shotgun (WGS) entry which is preliminary data.</text>
</comment>
<organism evidence="3 4">
    <name type="scientific">Tagetes erecta</name>
    <name type="common">African marigold</name>
    <dbReference type="NCBI Taxonomy" id="13708"/>
    <lineage>
        <taxon>Eukaryota</taxon>
        <taxon>Viridiplantae</taxon>
        <taxon>Streptophyta</taxon>
        <taxon>Embryophyta</taxon>
        <taxon>Tracheophyta</taxon>
        <taxon>Spermatophyta</taxon>
        <taxon>Magnoliopsida</taxon>
        <taxon>eudicotyledons</taxon>
        <taxon>Gunneridae</taxon>
        <taxon>Pentapetalae</taxon>
        <taxon>asterids</taxon>
        <taxon>campanulids</taxon>
        <taxon>Asterales</taxon>
        <taxon>Asteraceae</taxon>
        <taxon>Asteroideae</taxon>
        <taxon>Heliantheae alliance</taxon>
        <taxon>Tageteae</taxon>
        <taxon>Tagetes</taxon>
    </lineage>
</organism>
<dbReference type="Proteomes" id="UP001229421">
    <property type="component" value="Unassembled WGS sequence"/>
</dbReference>
<reference evidence="3" key="1">
    <citation type="journal article" date="2023" name="bioRxiv">
        <title>Improved chromosome-level genome assembly for marigold (Tagetes erecta).</title>
        <authorList>
            <person name="Jiang F."/>
            <person name="Yuan L."/>
            <person name="Wang S."/>
            <person name="Wang H."/>
            <person name="Xu D."/>
            <person name="Wang A."/>
            <person name="Fan W."/>
        </authorList>
    </citation>
    <scope>NUCLEOTIDE SEQUENCE</scope>
    <source>
        <strain evidence="3">WSJ</strain>
        <tissue evidence="3">Leaf</tissue>
    </source>
</reference>
<keyword evidence="2" id="KW-0732">Signal</keyword>
<dbReference type="EMBL" id="JAUHHV010000008">
    <property type="protein sequence ID" value="KAK1414569.1"/>
    <property type="molecule type" value="Genomic_DNA"/>
</dbReference>
<keyword evidence="4" id="KW-1185">Reference proteome</keyword>
<name>A0AAD8K2H3_TARER</name>
<dbReference type="InterPro" id="IPR045051">
    <property type="entry name" value="SBT"/>
</dbReference>
<dbReference type="PANTHER" id="PTHR10795">
    <property type="entry name" value="PROPROTEIN CONVERTASE SUBTILISIN/KEXIN"/>
    <property type="match status" value="1"/>
</dbReference>
<evidence type="ECO:0000256" key="2">
    <source>
        <dbReference type="ARBA" id="ARBA00022729"/>
    </source>
</evidence>
<evidence type="ECO:0000313" key="4">
    <source>
        <dbReference type="Proteomes" id="UP001229421"/>
    </source>
</evidence>
<accession>A0AAD8K2H3</accession>
<evidence type="ECO:0000313" key="3">
    <source>
        <dbReference type="EMBL" id="KAK1414569.1"/>
    </source>
</evidence>
<sequence>MGLFSSPYPERALAYGSGMIDPIRAKDPGLVNEMSVEELQKVWCSLTNASMTTTLPAHVKGDCTDLILGDDTKFIDTCFYCVTTWEFSSPYPERALAYGSGMIDRIRAKDPGLFSSPYPERALAYGSGMIDPIRAKDPGLVNEMSVEELQKVWCSLTNASMTTTLPAHVKGDCTDLILGDDTKFIDICFYRVTAREFSSPYLEKALAYWSVMINPIRAKDPGLVNEMSVEELQKVWCSLTNASMTTTLPAHVKGDCTDLILGDDTKFIDTCFYRVTAREFSSPYPERALAYGSGMIDPIRAKDPGLVNEMSVEELQKIWCSLTYASMTTTLPAHVKGDCTDLILGDDTKFIDTCFYRVTAREFSSPYPERALAYGSGMIDPIRAKDPGLVNEMSVEELQKVWCSLTNASMTTTLSAHVKGDCTDLSLGDDTKFIDTCFYRVTTREFSSPYPERALAYGSGMNDPIRAKDPGLVNKILILGDDTKFIDTCIYRVTAREFSSPYPERALAYGSGMIDPTRAKDPGLFSSPYPERALAYGSCMIDPIRAKDPGLVNEMAHVKGDCTDLILGDDTKFIDTCFYRVTAREFSSPYPERALDYWSGMIDPIRAKDPGLVNEMSVEELQKVWCSLTNASMTTTLPAHVKGDCTDLILGDDTKFIDTCFYRVTAREFSSPYLERALANWSAREFSSPYPERALDYWSGMIDPIRAKDPGLVNEILDLGRDTKFIDTCFYRVTAREFSSPYPERALAYGSGMIDPIRAKDPRLVNEMAHVKGDCTDLILGDDTKFIDTCFYRVTAREFSSPYPERALDYRSGMIDPIWAKDPGLVNEMAHVKGDCTDLILGDDTKFIDTCFYCVTTWEFSSPYPERALAYGSGMIDRIRAKDPGLVNEMSVEELQKIWCSLTYASMTTTLPAHVKGDCTDLILGDDTKFIDTCFYRVTAREFSSPYPERALAYGSGMIDPIRAKDPGLVNEMAHVKGDCTDLSLGDDTKFIDTCFYRVTTREFSSPYPERALAYGSGMNDPIRAKDPGLVNKILILGDDTKFIDTCIYRVTAREFSSPYPERALAYGSGMIDPIRAKDPGLFSSPYPERALAYGSCMIDPIRAKDPGLVNEMAHVKGDCTDLILGDDTKFIDTCFYRVTAREFSSPYPERALDYWSGMIDPIRAKDPGLVNEMSVEELQKVWCSLTNASMTTTLPAHVKGDCTDLILGDDTKFIDTCFYRVTAREFSSPYLERALANWSAREFSSPYPERALDYWSGMIDPIRAKDPGLVNEILDLGRDTKFIDTCFYRVTAREFSSPYPERALAYGSGMIDPIRAKDPRLVNEMAHVKGDCTDLILGDDTKFIDTCFYRVTAREFSSPYPERALDYRSAREFSSPYPERALGYGSGMIDPIRAKDPGLVNEMSVEELQKVWCSLTNASMTTTLPAHVKGDCTDLILGDDTKFIDTCFYRVTALEFSSPYPERALAYGSGMIDPIRAKDPGLVNEMSVEELQKVWCSLTNASMTMTLPAHVNGDFTDLILGDDTKFIYTCFYRVTAREFSSPYPERALDYWSGMIDPIRAKDPGLVNEMSVEELQKVWCSLTNASMTTTLPLDLGRDTKFIDTCFYRVTAREFSSPYPERELAYGSGMIDPIRAKDPGLVNEMSVEELQKVWCSLTNASMTTTLPAHVKGDCTDLILGDDTKFIDTCFYRVTSREFSSPYLERALAYWSGMIDPIRAKDPRLVNEMSVEELQAHVKGDCTDLILGDDTKFIDTCFYRVTAREFSSPYLERALANWSAREFSSPYPERALDYWSGMIDPIRAKDPGLVNEMSVEELQKVWCSLTNASMTTTLPLDLGRDTKFIDTCFYRVTAREFSSPYPERELAYGSGMIDPIRAKDPGLVNEMSVEELQKVWCSLTNASMTTTLPAHVKGDCTDLILGDDTKFIDTCFYRVTALEFSSPYPERALAYGSGMIDPIRAKDPGLVNEMAHVNGDFTDLILGDDTKFIDTCFYRVTAREFSSSYLERALAYWSGMIDPIRAKDPRLVNEMSVEELQKVWCSLTNASMTTTLPLDLGRDTKFIDTCFYRVTAREFSSPYPERELAYGSGMIDPIRAKDPGLVNEMSVEELQKVWCSLTNASMTTTLPAHVKGDCTDLILGDDTKFIDTCFYRVTSREFSSPYLERALAYWSGMIDPIRAKDPRLVNEMSVEELQAHVKGDCTDLILGDDTKFIDTCFYRVTAREFSSPYLERALANWSAREFSSPYPERALDYWSGMIDPIRAKDPGLVNEMSVEELQKVWCSLPNASMTTTLPLDLGRDTKFIDTCFYRVTAREFSSPYPERELAYGSGMIDPIRAKDPGLVNEMSVEELQKVWCSLTNASMTTTLPAHVKGDCTDLILGDDTKVIDTCFYRVTAREFSSPYPERALAYGSGMMDPIRAKDPGLVNEMSVEELQKVWCSLTNASMTTTLPAHVNGDFTDLILGDDTKFIDTCFYRVTAREFSSSYLERALAYWSGMIDPIRAKDPRLVNEMSVEELQKVWCSLTNASMTTTLPLDLGRDTKFIDTCFYRVTAREFSSPYPERELAYGSGMIDPIRAKDPGLVNEMSVEELQKVWCSLTNASMTTTLPAHVKGDCTDLILGDDTKFIDTCFYRVTAREFSSPYLERALANWSAREFISPYLERALAYESGMIDPIRAKDPGLVNEMSVEELQKVWCSLTNASMTTTLPSPYPERALAYGSGMMDPIRAKDPGLVNEMSVEELQKVWAHVKGDCTDLILGDDTKFIDTCFYRITAREFSSPYPERALAYGSGMIDPIRAKDPGLVNEMSVEELQKVWCSLTNASMTTTLL</sequence>